<organism evidence="3">
    <name type="scientific">Caenorhabditis brenneri</name>
    <name type="common">Nematode worm</name>
    <dbReference type="NCBI Taxonomy" id="135651"/>
    <lineage>
        <taxon>Eukaryota</taxon>
        <taxon>Metazoa</taxon>
        <taxon>Ecdysozoa</taxon>
        <taxon>Nematoda</taxon>
        <taxon>Chromadorea</taxon>
        <taxon>Rhabditida</taxon>
        <taxon>Rhabditina</taxon>
        <taxon>Rhabditomorpha</taxon>
        <taxon>Rhabditoidea</taxon>
        <taxon>Rhabditidae</taxon>
        <taxon>Peloderinae</taxon>
        <taxon>Caenorhabditis</taxon>
    </lineage>
</organism>
<name>G0NA16_CAEBE</name>
<dbReference type="SMART" id="SM00950">
    <property type="entry name" value="Piwi"/>
    <property type="match status" value="1"/>
</dbReference>
<dbReference type="Proteomes" id="UP000008068">
    <property type="component" value="Unassembled WGS sequence"/>
</dbReference>
<dbReference type="SUPFAM" id="SSF53098">
    <property type="entry name" value="Ribonuclease H-like"/>
    <property type="match status" value="1"/>
</dbReference>
<dbReference type="InterPro" id="IPR012337">
    <property type="entry name" value="RNaseH-like_sf"/>
</dbReference>
<evidence type="ECO:0000313" key="3">
    <source>
        <dbReference type="Proteomes" id="UP000008068"/>
    </source>
</evidence>
<dbReference type="InParanoid" id="G0NA16"/>
<dbReference type="InterPro" id="IPR036085">
    <property type="entry name" value="PAZ_dom_sf"/>
</dbReference>
<dbReference type="Pfam" id="PF02171">
    <property type="entry name" value="Piwi"/>
    <property type="match status" value="1"/>
</dbReference>
<protein>
    <recommendedName>
        <fullName evidence="1">Piwi domain-containing protein</fullName>
    </recommendedName>
</protein>
<dbReference type="InterPro" id="IPR003165">
    <property type="entry name" value="Piwi"/>
</dbReference>
<feature type="domain" description="Piwi" evidence="1">
    <location>
        <begin position="517"/>
        <end position="809"/>
    </location>
</feature>
<dbReference type="Gene3D" id="3.30.420.10">
    <property type="entry name" value="Ribonuclease H-like superfamily/Ribonuclease H"/>
    <property type="match status" value="1"/>
</dbReference>
<proteinExistence type="predicted"/>
<dbReference type="HOGENOM" id="CLU_017520_0_0_1"/>
<dbReference type="eggNOG" id="KOG1041">
    <property type="taxonomic scope" value="Eukaryota"/>
</dbReference>
<dbReference type="InterPro" id="IPR036397">
    <property type="entry name" value="RNaseH_sf"/>
</dbReference>
<dbReference type="PANTHER" id="PTHR22891">
    <property type="entry name" value="EUKARYOTIC TRANSLATION INITIATION FACTOR 2C"/>
    <property type="match status" value="1"/>
</dbReference>
<evidence type="ECO:0000313" key="2">
    <source>
        <dbReference type="EMBL" id="EGT55973.1"/>
    </source>
</evidence>
<keyword evidence="3" id="KW-1185">Reference proteome</keyword>
<dbReference type="GO" id="GO:0003676">
    <property type="term" value="F:nucleic acid binding"/>
    <property type="evidence" value="ECO:0007669"/>
    <property type="project" value="InterPro"/>
</dbReference>
<accession>G0NA16</accession>
<reference evidence="3" key="1">
    <citation type="submission" date="2011-07" db="EMBL/GenBank/DDBJ databases">
        <authorList>
            <consortium name="Caenorhabditis brenneri Sequencing and Analysis Consortium"/>
            <person name="Wilson R.K."/>
        </authorList>
    </citation>
    <scope>NUCLEOTIDE SEQUENCE [LARGE SCALE GENOMIC DNA]</scope>
    <source>
        <strain evidence="3">PB2801</strain>
    </source>
</reference>
<sequence length="847" mass="96577">MLWHGGMVPGFNNGRVWNGTWETQPYVGPVTLISNLREIVLPPEKTIFVYDIKVDYVFEPVLPAGDGSTKNQKERVISVSNSSRKNKKLAQDKRRCRIVYNKVIKEILNFENDDGLFYNNQGTLCTFQMLKMSKLSLVLEDNSICKHPTFLRVDFSLEKSKKQFQYTVEDLKNISCKTPQGGQNYLSVWDTIMYGIADHSSKTYSTEDGNRYLKSSDSIGLQSTEHQEGMLSSAVGMKSSLLALEGSTKTPHLYLAPEIQYDMFHPEYTTVAEIMESFHGFVPNLHMNSEIGKRIANSLNGLDIVLNYGRYANMQEDRVIMTITGFTDSPKNKIYKNRISHYQRFIADYDLKLKYPDLMMISTTNDEGEGCFFPPEVVTLASYQRKTYWKVQKNDPLRKLQIETPDLSIQKTDTLFKAVYPESKTNNSFFSISTPVQLDGYVLKAPNMLYRGPERLLCLPTLMNNWVMIFVQGEELPNFGRYLGDQFRVHTKVSNDPPWVSYTGNLEFTFQAQRGRQIAVIVTKKEYNLHNTIRNLERKHDVPCYEITYEYAKKILDQNLPCSKIVNEINAKLGGLNFILDDGLYDLQRRLIIGISIKKESLTTIGVSANIQLRNTGMEERRPIFASSYKYVESASSTEFKEIFLKTVEAFIKNIPYAPPEKIVVYFSGISENELHIVDEYAKCGLDSLVFGGRKISPKAYFIVVSENHPIQCYQTYGDKVTILANGTVIDQNLAPSLPGEFFLFNGNGALNPTKYTVVYSHKPPVIRDLECLTNSLCHAHQTGTNPINIPSPLKIAENAAKRGAKYLNYRKGPKMRNGVVDLYATNRSHGYGQDLFDARRDFYIDY</sequence>
<dbReference type="AlphaFoldDB" id="G0NA16"/>
<dbReference type="Gene3D" id="2.170.260.10">
    <property type="entry name" value="paz domain"/>
    <property type="match status" value="1"/>
</dbReference>
<dbReference type="STRING" id="135651.G0NA16"/>
<evidence type="ECO:0000259" key="1">
    <source>
        <dbReference type="PROSITE" id="PS50822"/>
    </source>
</evidence>
<dbReference type="CDD" id="cd02846">
    <property type="entry name" value="PAZ_argonaute_like"/>
    <property type="match status" value="1"/>
</dbReference>
<gene>
    <name evidence="2" type="ORF">CAEBREN_12153</name>
</gene>
<dbReference type="EMBL" id="GL379853">
    <property type="protein sequence ID" value="EGT55973.1"/>
    <property type="molecule type" value="Genomic_DNA"/>
</dbReference>
<dbReference type="PROSITE" id="PS50822">
    <property type="entry name" value="PIWI"/>
    <property type="match status" value="1"/>
</dbReference>
<dbReference type="SUPFAM" id="SSF101690">
    <property type="entry name" value="PAZ domain"/>
    <property type="match status" value="1"/>
</dbReference>